<protein>
    <recommendedName>
        <fullName evidence="1">Helicase/UvrB N-terminal domain-containing protein</fullName>
    </recommendedName>
</protein>
<dbReference type="SUPFAM" id="SSF52540">
    <property type="entry name" value="P-loop containing nucleoside triphosphate hydrolases"/>
    <property type="match status" value="1"/>
</dbReference>
<dbReference type="GO" id="GO:0005829">
    <property type="term" value="C:cytosol"/>
    <property type="evidence" value="ECO:0007669"/>
    <property type="project" value="TreeGrafter"/>
</dbReference>
<dbReference type="InterPro" id="IPR006935">
    <property type="entry name" value="Helicase/UvrB_N"/>
</dbReference>
<reference evidence="2 3" key="1">
    <citation type="submission" date="2018-08" db="EMBL/GenBank/DDBJ databases">
        <title>Recombination of ecologically and evolutionarily significant loci maintains genetic cohesion in the Pseudomonas syringae species complex.</title>
        <authorList>
            <person name="Dillon M."/>
            <person name="Thakur S."/>
            <person name="Almeida R.N.D."/>
            <person name="Weir B.S."/>
            <person name="Guttman D.S."/>
        </authorList>
    </citation>
    <scope>NUCLEOTIDE SEQUENCE [LARGE SCALE GENOMIC DNA]</scope>
    <source>
        <strain evidence="2 3">1089_5</strain>
    </source>
</reference>
<dbReference type="InterPro" id="IPR027417">
    <property type="entry name" value="P-loop_NTPase"/>
</dbReference>
<dbReference type="RefSeq" id="WP_254785305.1">
    <property type="nucleotide sequence ID" value="NZ_RBPB01000039.1"/>
</dbReference>
<dbReference type="GO" id="GO:0016787">
    <property type="term" value="F:hydrolase activity"/>
    <property type="evidence" value="ECO:0007669"/>
    <property type="project" value="InterPro"/>
</dbReference>
<evidence type="ECO:0000313" key="3">
    <source>
        <dbReference type="Proteomes" id="UP000278062"/>
    </source>
</evidence>
<evidence type="ECO:0000259" key="1">
    <source>
        <dbReference type="Pfam" id="PF04851"/>
    </source>
</evidence>
<dbReference type="InterPro" id="IPR050742">
    <property type="entry name" value="Helicase_Restrict-Modif_Enz"/>
</dbReference>
<dbReference type="PANTHER" id="PTHR47396:SF1">
    <property type="entry name" value="ATP-DEPENDENT HELICASE IRC3-RELATED"/>
    <property type="match status" value="1"/>
</dbReference>
<dbReference type="AlphaFoldDB" id="A0A3M3S4L0"/>
<dbReference type="GO" id="GO:0005524">
    <property type="term" value="F:ATP binding"/>
    <property type="evidence" value="ECO:0007669"/>
    <property type="project" value="InterPro"/>
</dbReference>
<dbReference type="EMBL" id="RBPL01000004">
    <property type="protein sequence ID" value="RMO03540.1"/>
    <property type="molecule type" value="Genomic_DNA"/>
</dbReference>
<dbReference type="Pfam" id="PF04851">
    <property type="entry name" value="ResIII"/>
    <property type="match status" value="1"/>
</dbReference>
<dbReference type="Proteomes" id="UP000278062">
    <property type="component" value="Unassembled WGS sequence"/>
</dbReference>
<dbReference type="Gene3D" id="3.40.50.300">
    <property type="entry name" value="P-loop containing nucleotide triphosphate hydrolases"/>
    <property type="match status" value="1"/>
</dbReference>
<accession>A0A3M3S4L0</accession>
<comment type="caution">
    <text evidence="2">The sequence shown here is derived from an EMBL/GenBank/DDBJ whole genome shotgun (WGS) entry which is preliminary data.</text>
</comment>
<dbReference type="PANTHER" id="PTHR47396">
    <property type="entry name" value="TYPE I RESTRICTION ENZYME ECOKI R PROTEIN"/>
    <property type="match status" value="1"/>
</dbReference>
<gene>
    <name evidence="2" type="ORF">ALQ49_04731</name>
</gene>
<evidence type="ECO:0000313" key="2">
    <source>
        <dbReference type="EMBL" id="RMO03540.1"/>
    </source>
</evidence>
<name>A0A3M3S4L0_9PSED</name>
<sequence length="144" mass="16339">MALTARWLRTGVVENGKPTPVKQGITKRVSPGFFDLIIIDEGHHAPADTWQRTLGYFAKAKKVFITGTPFRGDKQEVPGKLIHETPLSEVMRDRYVKWLRKETVNAHELYFTLADQPGVRLSKDEVLALKDKEWLTILPSSHCG</sequence>
<organism evidence="2 3">
    <name type="scientific">Pseudomonas syringae pv. apii</name>
    <dbReference type="NCBI Taxonomy" id="81036"/>
    <lineage>
        <taxon>Bacteria</taxon>
        <taxon>Pseudomonadati</taxon>
        <taxon>Pseudomonadota</taxon>
        <taxon>Gammaproteobacteria</taxon>
        <taxon>Pseudomonadales</taxon>
        <taxon>Pseudomonadaceae</taxon>
        <taxon>Pseudomonas</taxon>
    </lineage>
</organism>
<dbReference type="GO" id="GO:0003677">
    <property type="term" value="F:DNA binding"/>
    <property type="evidence" value="ECO:0007669"/>
    <property type="project" value="InterPro"/>
</dbReference>
<proteinExistence type="predicted"/>
<feature type="domain" description="Helicase/UvrB N-terminal" evidence="1">
    <location>
        <begin position="24"/>
        <end position="71"/>
    </location>
</feature>